<dbReference type="Proteomes" id="UP000649617">
    <property type="component" value="Unassembled WGS sequence"/>
</dbReference>
<comment type="caution">
    <text evidence="2">The sequence shown here is derived from an EMBL/GenBank/DDBJ whole genome shotgun (WGS) entry which is preliminary data.</text>
</comment>
<evidence type="ECO:0000313" key="2">
    <source>
        <dbReference type="EMBL" id="CAE7570403.1"/>
    </source>
</evidence>
<keyword evidence="1" id="KW-0472">Membrane</keyword>
<protein>
    <submittedName>
        <fullName evidence="2">Uncharacterized protein</fullName>
    </submittedName>
</protein>
<feature type="non-terminal residue" evidence="2">
    <location>
        <position position="227"/>
    </location>
</feature>
<reference evidence="2" key="1">
    <citation type="submission" date="2021-02" db="EMBL/GenBank/DDBJ databases">
        <authorList>
            <person name="Dougan E. K."/>
            <person name="Rhodes N."/>
            <person name="Thang M."/>
            <person name="Chan C."/>
        </authorList>
    </citation>
    <scope>NUCLEOTIDE SEQUENCE</scope>
</reference>
<keyword evidence="3" id="KW-1185">Reference proteome</keyword>
<dbReference type="AlphaFoldDB" id="A0A812UL35"/>
<name>A0A812UL35_SYMPI</name>
<sequence length="227" mass="25331">VFEWLEYFAGDAQITKHVAACGLAVAGVLSAVHHKNVVWLGLLCSSFTRMNVGTSKRSYLVPLGNTMAKSVAASNCLAARTAINVANRTCLLLLIIISMGGVFVLEQPALSWFECFPRFRAICALVKIWRASWYMLHYGAPTPKRHFAYSNSRCVLKLSRGKLRGWRKNVSAKRPVRHYQDKHGKKRYVGTKFLTSTGWASELPASRLLNQPASSQNSLQLMLLRCS</sequence>
<accession>A0A812UL35</accession>
<organism evidence="2 3">
    <name type="scientific">Symbiodinium pilosum</name>
    <name type="common">Dinoflagellate</name>
    <dbReference type="NCBI Taxonomy" id="2952"/>
    <lineage>
        <taxon>Eukaryota</taxon>
        <taxon>Sar</taxon>
        <taxon>Alveolata</taxon>
        <taxon>Dinophyceae</taxon>
        <taxon>Suessiales</taxon>
        <taxon>Symbiodiniaceae</taxon>
        <taxon>Symbiodinium</taxon>
    </lineage>
</organism>
<evidence type="ECO:0000256" key="1">
    <source>
        <dbReference type="SAM" id="Phobius"/>
    </source>
</evidence>
<gene>
    <name evidence="2" type="ORF">SPIL2461_LOCUS15356</name>
</gene>
<dbReference type="EMBL" id="CAJNIZ010037269">
    <property type="protein sequence ID" value="CAE7570403.1"/>
    <property type="molecule type" value="Genomic_DNA"/>
</dbReference>
<evidence type="ECO:0000313" key="3">
    <source>
        <dbReference type="Proteomes" id="UP000649617"/>
    </source>
</evidence>
<keyword evidence="1" id="KW-1133">Transmembrane helix</keyword>
<proteinExistence type="predicted"/>
<feature type="transmembrane region" description="Helical" evidence="1">
    <location>
        <begin position="90"/>
        <end position="113"/>
    </location>
</feature>
<dbReference type="OrthoDB" id="442359at2759"/>
<keyword evidence="1" id="KW-0812">Transmembrane</keyword>